<feature type="active site" description="For glutaminase activity" evidence="7">
    <location>
        <position position="116"/>
    </location>
</feature>
<keyword evidence="3 7" id="KW-0436">Ligase</keyword>
<feature type="binding site" evidence="7">
    <location>
        <begin position="482"/>
        <end position="485"/>
    </location>
    <ligand>
        <name>deamido-NAD(+)</name>
        <dbReference type="ChEBI" id="CHEBI:58437"/>
        <note>ligand shared between two neighboring subunits</note>
    </ligand>
</feature>
<evidence type="ECO:0000259" key="10">
    <source>
        <dbReference type="PROSITE" id="PS50263"/>
    </source>
</evidence>
<dbReference type="Pfam" id="PF00795">
    <property type="entry name" value="CN_hydrolase"/>
    <property type="match status" value="1"/>
</dbReference>
<evidence type="ECO:0000313" key="12">
    <source>
        <dbReference type="Proteomes" id="UP000823757"/>
    </source>
</evidence>
<dbReference type="Pfam" id="PF02540">
    <property type="entry name" value="NAD_synthase"/>
    <property type="match status" value="1"/>
</dbReference>
<feature type="domain" description="CN hydrolase" evidence="10">
    <location>
        <begin position="7"/>
        <end position="271"/>
    </location>
</feature>
<feature type="binding site" evidence="7">
    <location>
        <position position="204"/>
    </location>
    <ligand>
        <name>L-glutamine</name>
        <dbReference type="ChEBI" id="CHEBI:58359"/>
    </ligand>
</feature>
<feature type="binding site" evidence="7">
    <location>
        <position position="477"/>
    </location>
    <ligand>
        <name>deamido-NAD(+)</name>
        <dbReference type="ChEBI" id="CHEBI:58437"/>
        <note>ligand shared between two neighboring subunits</note>
    </ligand>
</feature>
<dbReference type="SUPFAM" id="SSF56317">
    <property type="entry name" value="Carbon-nitrogen hydrolase"/>
    <property type="match status" value="1"/>
</dbReference>
<comment type="pathway">
    <text evidence="1 7 8">Cofactor biosynthesis; NAD(+) biosynthesis; NAD(+) from deamido-NAD(+) (L-Gln route): step 1/1.</text>
</comment>
<sequence length="666" mass="73187">MDDFGFIRAAAAVPEVRVADVDANVAEICRMIDDACSSQVSLVVFPELCVTGYTCGDLFGQEILVRKAEEGVRKIASHCSGRKITVVVGVPLRWNSRLYNCAAVISGEKVCGIVPKTYLPSYNEFYETRWFSSGSLFIHSPEEISYAGFSCKMTPEQIFHIGGHSFCIEICEDLWAPVPPSSYHCLNGAEIVVNLSASNEVLGKHVYRKQLVSQQSARTISGYVYCSAGYGESTQDLVFAGSALIYENGALLAKGERFRMGRSMTVADIDCGKIEILRQKTSTFGSVMPDGKDAASIGYLHVRAGEPADTDFDADLFRTVYPHPFVPGGEETDKRCREIISMQVLALASRLAHINCRTAVIGISGGLDSSLALIVTVLAADRLGWDRSRIIGVTMPGYGTTGRTRSNAEDLMDVLGVTSRRISIKAACDRHFEDIGHDSSIHDTTYENSQARERTQILMDVANQTGGIVIGTGDLSELALGWATYNGDHMSMYGVNASIPKTLVRHLVRWAAENHFDSGSCSDGCHAGTHGRSAKDILMDIIDTPISPELLPADEKGNISQVTEDLVGPYELHDFFLYHFFRFGYSPQKLFFLAKKAFGSTASDGTFYDEQTIRKWLNVFLKRFFAQQFKRSCLPDGPKVGSVSLSPRGDWRMPSDAKPDLFLKDI</sequence>
<evidence type="ECO:0000256" key="6">
    <source>
        <dbReference type="ARBA" id="ARBA00023027"/>
    </source>
</evidence>
<feature type="active site" description="Proton acceptor; for glutaminase activity" evidence="7">
    <location>
        <position position="47"/>
    </location>
</feature>
<dbReference type="InterPro" id="IPR022310">
    <property type="entry name" value="NAD/GMP_synthase"/>
</dbReference>
<comment type="catalytic activity">
    <reaction evidence="7 8">
        <text>deamido-NAD(+) + L-glutamine + ATP + H2O = L-glutamate + AMP + diphosphate + NAD(+) + H(+)</text>
        <dbReference type="Rhea" id="RHEA:24384"/>
        <dbReference type="ChEBI" id="CHEBI:15377"/>
        <dbReference type="ChEBI" id="CHEBI:15378"/>
        <dbReference type="ChEBI" id="CHEBI:29985"/>
        <dbReference type="ChEBI" id="CHEBI:30616"/>
        <dbReference type="ChEBI" id="CHEBI:33019"/>
        <dbReference type="ChEBI" id="CHEBI:57540"/>
        <dbReference type="ChEBI" id="CHEBI:58359"/>
        <dbReference type="ChEBI" id="CHEBI:58437"/>
        <dbReference type="ChEBI" id="CHEBI:456215"/>
        <dbReference type="EC" id="6.3.5.1"/>
    </reaction>
</comment>
<dbReference type="EC" id="6.3.5.1" evidence="7 8"/>
<comment type="similarity">
    <text evidence="2 7 8">In the C-terminal section; belongs to the NAD synthetase family.</text>
</comment>
<dbReference type="PIRSF" id="PIRSF006630">
    <property type="entry name" value="NADS_GAT"/>
    <property type="match status" value="1"/>
</dbReference>
<keyword evidence="5 7" id="KW-0067">ATP-binding</keyword>
<evidence type="ECO:0000256" key="5">
    <source>
        <dbReference type="ARBA" id="ARBA00022840"/>
    </source>
</evidence>
<dbReference type="PROSITE" id="PS50263">
    <property type="entry name" value="CN_HYDROLASE"/>
    <property type="match status" value="1"/>
</dbReference>
<evidence type="ECO:0000256" key="2">
    <source>
        <dbReference type="ARBA" id="ARBA00007145"/>
    </source>
</evidence>
<comment type="similarity">
    <text evidence="9">Belongs to the NAD synthetase family.</text>
</comment>
<dbReference type="CDD" id="cd00553">
    <property type="entry name" value="NAD_synthase"/>
    <property type="match status" value="1"/>
</dbReference>
<dbReference type="NCBIfam" id="TIGR00552">
    <property type="entry name" value="nadE"/>
    <property type="match status" value="1"/>
</dbReference>
<dbReference type="InterPro" id="IPR036526">
    <property type="entry name" value="C-N_Hydrolase_sf"/>
</dbReference>
<dbReference type="NCBIfam" id="NF002730">
    <property type="entry name" value="PRK02628.1"/>
    <property type="match status" value="1"/>
</dbReference>
<feature type="binding site" evidence="7">
    <location>
        <position position="630"/>
    </location>
    <ligand>
        <name>deamido-NAD(+)</name>
        <dbReference type="ChEBI" id="CHEBI:58437"/>
        <note>ligand shared between two neighboring subunits</note>
    </ligand>
</feature>
<evidence type="ECO:0000256" key="9">
    <source>
        <dbReference type="RuleBase" id="RU003811"/>
    </source>
</evidence>
<dbReference type="GO" id="GO:0008795">
    <property type="term" value="F:NAD+ synthase activity"/>
    <property type="evidence" value="ECO:0007669"/>
    <property type="project" value="UniProtKB-UniRule"/>
</dbReference>
<feature type="binding site" evidence="7">
    <location>
        <begin position="362"/>
        <end position="369"/>
    </location>
    <ligand>
        <name>ATP</name>
        <dbReference type="ChEBI" id="CHEBI:30616"/>
    </ligand>
</feature>
<feature type="binding site" evidence="7">
    <location>
        <position position="198"/>
    </location>
    <ligand>
        <name>L-glutamine</name>
        <dbReference type="ChEBI" id="CHEBI:58359"/>
    </ligand>
</feature>
<dbReference type="EMBL" id="JADIMD010000008">
    <property type="protein sequence ID" value="MBO8473774.1"/>
    <property type="molecule type" value="Genomic_DNA"/>
</dbReference>
<reference evidence="11" key="2">
    <citation type="journal article" date="2021" name="PeerJ">
        <title>Extensive microbial diversity within the chicken gut microbiome revealed by metagenomics and culture.</title>
        <authorList>
            <person name="Gilroy R."/>
            <person name="Ravi A."/>
            <person name="Getino M."/>
            <person name="Pursley I."/>
            <person name="Horton D.L."/>
            <person name="Alikhan N.F."/>
            <person name="Baker D."/>
            <person name="Gharbi K."/>
            <person name="Hall N."/>
            <person name="Watson M."/>
            <person name="Adriaenssens E.M."/>
            <person name="Foster-Nyarko E."/>
            <person name="Jarju S."/>
            <person name="Secka A."/>
            <person name="Antonio M."/>
            <person name="Oren A."/>
            <person name="Chaudhuri R.R."/>
            <person name="La Ragione R."/>
            <person name="Hildebrand F."/>
            <person name="Pallen M.J."/>
        </authorList>
    </citation>
    <scope>NUCLEOTIDE SEQUENCE</scope>
    <source>
        <strain evidence="11">B1-13419</strain>
    </source>
</reference>
<dbReference type="GO" id="GO:0003952">
    <property type="term" value="F:NAD+ synthase (glutamine-hydrolyzing) activity"/>
    <property type="evidence" value="ECO:0007669"/>
    <property type="project" value="UniProtKB-UniRule"/>
</dbReference>
<reference evidence="11" key="1">
    <citation type="submission" date="2020-10" db="EMBL/GenBank/DDBJ databases">
        <authorList>
            <person name="Gilroy R."/>
        </authorList>
    </citation>
    <scope>NUCLEOTIDE SEQUENCE</scope>
    <source>
        <strain evidence="11">B1-13419</strain>
    </source>
</reference>
<keyword evidence="4 7" id="KW-0547">Nucleotide-binding</keyword>
<dbReference type="SUPFAM" id="SSF52402">
    <property type="entry name" value="Adenine nucleotide alpha hydrolases-like"/>
    <property type="match status" value="1"/>
</dbReference>
<dbReference type="Gene3D" id="1.10.10.1140">
    <property type="entry name" value="Glutamine-dependent NAD+ synthetase, C-terminal domain"/>
    <property type="match status" value="1"/>
</dbReference>
<evidence type="ECO:0000256" key="7">
    <source>
        <dbReference type="HAMAP-Rule" id="MF_02090"/>
    </source>
</evidence>
<dbReference type="Gene3D" id="3.60.110.10">
    <property type="entry name" value="Carbon-nitrogen hydrolase"/>
    <property type="match status" value="1"/>
</dbReference>
<dbReference type="GO" id="GO:0009435">
    <property type="term" value="P:NAD+ biosynthetic process"/>
    <property type="evidence" value="ECO:0007669"/>
    <property type="project" value="UniProtKB-UniRule"/>
</dbReference>
<comment type="function">
    <text evidence="7">Catalyzes the ATP-dependent amidation of deamido-NAD to form NAD. Uses L-glutamine as a nitrogen source.</text>
</comment>
<dbReference type="InterPro" id="IPR041856">
    <property type="entry name" value="NAD+_synth_C"/>
</dbReference>
<dbReference type="Proteomes" id="UP000823757">
    <property type="component" value="Unassembled WGS sequence"/>
</dbReference>
<evidence type="ECO:0000256" key="3">
    <source>
        <dbReference type="ARBA" id="ARBA00022598"/>
    </source>
</evidence>
<organism evidence="11 12">
    <name type="scientific">Candidatus Cryptobacteroides faecigallinarum</name>
    <dbReference type="NCBI Taxonomy" id="2840763"/>
    <lineage>
        <taxon>Bacteria</taxon>
        <taxon>Pseudomonadati</taxon>
        <taxon>Bacteroidota</taxon>
        <taxon>Bacteroidia</taxon>
        <taxon>Bacteroidales</taxon>
        <taxon>Candidatus Cryptobacteroides</taxon>
    </lineage>
</organism>
<accession>A0A9D9IJ66</accession>
<dbReference type="PANTHER" id="PTHR23090">
    <property type="entry name" value="NH 3 /GLUTAMINE-DEPENDENT NAD + SYNTHETASE"/>
    <property type="match status" value="1"/>
</dbReference>
<evidence type="ECO:0000313" key="11">
    <source>
        <dbReference type="EMBL" id="MBO8473774.1"/>
    </source>
</evidence>
<dbReference type="FunFam" id="1.10.10.1140:FF:000001">
    <property type="entry name" value="Glutamine-dependent NAD(+) synthetase"/>
    <property type="match status" value="1"/>
</dbReference>
<evidence type="ECO:0000256" key="8">
    <source>
        <dbReference type="PIRNR" id="PIRNR006630"/>
    </source>
</evidence>
<dbReference type="InterPro" id="IPR003694">
    <property type="entry name" value="NAD_synthase"/>
</dbReference>
<evidence type="ECO:0000256" key="1">
    <source>
        <dbReference type="ARBA" id="ARBA00005188"/>
    </source>
</evidence>
<dbReference type="AlphaFoldDB" id="A0A9D9IJ66"/>
<dbReference type="InterPro" id="IPR014729">
    <property type="entry name" value="Rossmann-like_a/b/a_fold"/>
</dbReference>
<feature type="binding site" evidence="7">
    <location>
        <position position="472"/>
    </location>
    <ligand>
        <name>ATP</name>
        <dbReference type="ChEBI" id="CHEBI:30616"/>
    </ligand>
</feature>
<dbReference type="InterPro" id="IPR014445">
    <property type="entry name" value="Gln-dep_NAD_synthase"/>
</dbReference>
<dbReference type="CDD" id="cd07570">
    <property type="entry name" value="GAT_Gln-NAD-synth"/>
    <property type="match status" value="1"/>
</dbReference>
<dbReference type="PANTHER" id="PTHR23090:SF9">
    <property type="entry name" value="GLUTAMINE-DEPENDENT NAD(+) SYNTHETASE"/>
    <property type="match status" value="1"/>
</dbReference>
<dbReference type="HAMAP" id="MF_02090">
    <property type="entry name" value="NadE_glutamine_dep"/>
    <property type="match status" value="1"/>
</dbReference>
<proteinExistence type="inferred from homology"/>
<keyword evidence="6 7" id="KW-0520">NAD</keyword>
<feature type="binding site" evidence="7">
    <location>
        <position position="122"/>
    </location>
    <ligand>
        <name>L-glutamine</name>
        <dbReference type="ChEBI" id="CHEBI:58359"/>
    </ligand>
</feature>
<feature type="binding site" evidence="7">
    <location>
        <position position="448"/>
    </location>
    <ligand>
        <name>deamido-NAD(+)</name>
        <dbReference type="ChEBI" id="CHEBI:58437"/>
        <note>ligand shared between two neighboring subunits</note>
    </ligand>
</feature>
<evidence type="ECO:0000256" key="4">
    <source>
        <dbReference type="ARBA" id="ARBA00022741"/>
    </source>
</evidence>
<feature type="active site" description="Nucleophile; for glutaminase activity" evidence="7">
    <location>
        <position position="171"/>
    </location>
</feature>
<dbReference type="Gene3D" id="3.40.50.620">
    <property type="entry name" value="HUPs"/>
    <property type="match status" value="1"/>
</dbReference>
<dbReference type="InterPro" id="IPR003010">
    <property type="entry name" value="C-N_Hydrolase"/>
</dbReference>
<gene>
    <name evidence="7" type="primary">nadE</name>
    <name evidence="11" type="ORF">IAB91_00580</name>
</gene>
<dbReference type="GO" id="GO:0005524">
    <property type="term" value="F:ATP binding"/>
    <property type="evidence" value="ECO:0007669"/>
    <property type="project" value="UniProtKB-UniRule"/>
</dbReference>
<dbReference type="GO" id="GO:0004359">
    <property type="term" value="F:glutaminase activity"/>
    <property type="evidence" value="ECO:0007669"/>
    <property type="project" value="InterPro"/>
</dbReference>
<dbReference type="GO" id="GO:0005737">
    <property type="term" value="C:cytoplasm"/>
    <property type="evidence" value="ECO:0007669"/>
    <property type="project" value="InterPro"/>
</dbReference>
<protein>
    <recommendedName>
        <fullName evidence="7 8">Glutamine-dependent NAD(+) synthetase</fullName>
        <ecNumber evidence="7 8">6.3.5.1</ecNumber>
    </recommendedName>
    <alternativeName>
        <fullName evidence="7 8">NAD(+) synthase [glutamine-hydrolyzing]</fullName>
    </alternativeName>
</protein>
<comment type="caution">
    <text evidence="11">The sequence shown here is derived from an EMBL/GenBank/DDBJ whole genome shotgun (WGS) entry which is preliminary data.</text>
</comment>
<name>A0A9D9IJ66_9BACT</name>